<accession>A0AAN6P2V6</accession>
<evidence type="ECO:0000313" key="2">
    <source>
        <dbReference type="EMBL" id="KAK3954582.1"/>
    </source>
</evidence>
<proteinExistence type="predicted"/>
<sequence>MPRFTTGDIACLKDFNWKGRTDEERSVLTALNPGHDMGRASAHPCIVLKTDRRYALVTTVSAHGSGPYDQWRSPWTRGGHYKKRPDRYRSFEGTARFNPERPYLRLSKGAWPKPRGSWVNVENVLLVPVWFLGVFYKAQGYDENPYIPHMARESLDDLLWQIIEDNWQWSRLLRRFEELRGVKPFPPPSPATPVSPPPRAPAKSSPPPQAPTKVSPPPPGASTKVTPPPPAPSWADVAKGKKR</sequence>
<evidence type="ECO:0000313" key="3">
    <source>
        <dbReference type="Proteomes" id="UP001303222"/>
    </source>
</evidence>
<comment type="caution">
    <text evidence="2">The sequence shown here is derived from an EMBL/GenBank/DDBJ whole genome shotgun (WGS) entry which is preliminary data.</text>
</comment>
<feature type="compositionally biased region" description="Pro residues" evidence="1">
    <location>
        <begin position="184"/>
        <end position="232"/>
    </location>
</feature>
<keyword evidence="3" id="KW-1185">Reference proteome</keyword>
<reference evidence="2" key="1">
    <citation type="journal article" date="2023" name="Mol. Phylogenet. Evol.">
        <title>Genome-scale phylogeny and comparative genomics of the fungal order Sordariales.</title>
        <authorList>
            <person name="Hensen N."/>
            <person name="Bonometti L."/>
            <person name="Westerberg I."/>
            <person name="Brannstrom I.O."/>
            <person name="Guillou S."/>
            <person name="Cros-Aarteil S."/>
            <person name="Calhoun S."/>
            <person name="Haridas S."/>
            <person name="Kuo A."/>
            <person name="Mondo S."/>
            <person name="Pangilinan J."/>
            <person name="Riley R."/>
            <person name="LaButti K."/>
            <person name="Andreopoulos B."/>
            <person name="Lipzen A."/>
            <person name="Chen C."/>
            <person name="Yan M."/>
            <person name="Daum C."/>
            <person name="Ng V."/>
            <person name="Clum A."/>
            <person name="Steindorff A."/>
            <person name="Ohm R.A."/>
            <person name="Martin F."/>
            <person name="Silar P."/>
            <person name="Natvig D.O."/>
            <person name="Lalanne C."/>
            <person name="Gautier V."/>
            <person name="Ament-Velasquez S.L."/>
            <person name="Kruys A."/>
            <person name="Hutchinson M.I."/>
            <person name="Powell A.J."/>
            <person name="Barry K."/>
            <person name="Miller A.N."/>
            <person name="Grigoriev I.V."/>
            <person name="Debuchy R."/>
            <person name="Gladieux P."/>
            <person name="Hiltunen Thoren M."/>
            <person name="Johannesson H."/>
        </authorList>
    </citation>
    <scope>NUCLEOTIDE SEQUENCE</scope>
    <source>
        <strain evidence="2">CBS 626.80</strain>
    </source>
</reference>
<gene>
    <name evidence="2" type="ORF">QBC32DRAFT_383814</name>
</gene>
<evidence type="ECO:0000256" key="1">
    <source>
        <dbReference type="SAM" id="MobiDB-lite"/>
    </source>
</evidence>
<reference evidence="2" key="2">
    <citation type="submission" date="2023-06" db="EMBL/GenBank/DDBJ databases">
        <authorList>
            <consortium name="Lawrence Berkeley National Laboratory"/>
            <person name="Mondo S.J."/>
            <person name="Hensen N."/>
            <person name="Bonometti L."/>
            <person name="Westerberg I."/>
            <person name="Brannstrom I.O."/>
            <person name="Guillou S."/>
            <person name="Cros-Aarteil S."/>
            <person name="Calhoun S."/>
            <person name="Haridas S."/>
            <person name="Kuo A."/>
            <person name="Pangilinan J."/>
            <person name="Riley R."/>
            <person name="Labutti K."/>
            <person name="Andreopoulos B."/>
            <person name="Lipzen A."/>
            <person name="Chen C."/>
            <person name="Yanf M."/>
            <person name="Daum C."/>
            <person name="Ng V."/>
            <person name="Clum A."/>
            <person name="Steindorff A."/>
            <person name="Ohm R."/>
            <person name="Martin F."/>
            <person name="Silar P."/>
            <person name="Natvig D."/>
            <person name="Lalanne C."/>
            <person name="Gautier V."/>
            <person name="Ament-Velasquez S.L."/>
            <person name="Kruys A."/>
            <person name="Hutchinson M.I."/>
            <person name="Powell A.J."/>
            <person name="Barry K."/>
            <person name="Miller A.N."/>
            <person name="Grigoriev I.V."/>
            <person name="Debuchy R."/>
            <person name="Gladieux P."/>
            <person name="Thoren M.H."/>
            <person name="Johannesson H."/>
        </authorList>
    </citation>
    <scope>NUCLEOTIDE SEQUENCE</scope>
    <source>
        <strain evidence="2">CBS 626.80</strain>
    </source>
</reference>
<protein>
    <submittedName>
        <fullName evidence="2">Uncharacterized protein</fullName>
    </submittedName>
</protein>
<dbReference type="AlphaFoldDB" id="A0AAN6P2V6"/>
<feature type="region of interest" description="Disordered" evidence="1">
    <location>
        <begin position="184"/>
        <end position="243"/>
    </location>
</feature>
<organism evidence="2 3">
    <name type="scientific">Pseudoneurospora amorphoporcata</name>
    <dbReference type="NCBI Taxonomy" id="241081"/>
    <lineage>
        <taxon>Eukaryota</taxon>
        <taxon>Fungi</taxon>
        <taxon>Dikarya</taxon>
        <taxon>Ascomycota</taxon>
        <taxon>Pezizomycotina</taxon>
        <taxon>Sordariomycetes</taxon>
        <taxon>Sordariomycetidae</taxon>
        <taxon>Sordariales</taxon>
        <taxon>Sordariaceae</taxon>
        <taxon>Pseudoneurospora</taxon>
    </lineage>
</organism>
<dbReference type="EMBL" id="MU859088">
    <property type="protein sequence ID" value="KAK3954582.1"/>
    <property type="molecule type" value="Genomic_DNA"/>
</dbReference>
<name>A0AAN6P2V6_9PEZI</name>
<dbReference type="Proteomes" id="UP001303222">
    <property type="component" value="Unassembled WGS sequence"/>
</dbReference>